<dbReference type="FunFam" id="2.40.70.10:FF:000067">
    <property type="entry name" value="Endopeptidase, putative"/>
    <property type="match status" value="1"/>
</dbReference>
<accession>A0A1Y1UML2</accession>
<dbReference type="GO" id="GO:0004190">
    <property type="term" value="F:aspartic-type endopeptidase activity"/>
    <property type="evidence" value="ECO:0007669"/>
    <property type="project" value="UniProtKB-KW"/>
</dbReference>
<keyword evidence="5" id="KW-0645">Protease</keyword>
<keyword evidence="5" id="KW-0378">Hydrolase</keyword>
<dbReference type="FunCoup" id="A0A1Y1UML2">
    <property type="interactions" value="38"/>
</dbReference>
<evidence type="ECO:0000256" key="1">
    <source>
        <dbReference type="ARBA" id="ARBA00007447"/>
    </source>
</evidence>
<keyword evidence="2 5" id="KW-0064">Aspartyl protease</keyword>
<dbReference type="InParanoid" id="A0A1Y1UML2"/>
<gene>
    <name evidence="8" type="ORF">BD324DRAFT_619147</name>
</gene>
<dbReference type="CDD" id="cd05471">
    <property type="entry name" value="pepsin_like"/>
    <property type="match status" value="1"/>
</dbReference>
<feature type="active site" evidence="3">
    <location>
        <position position="207"/>
    </location>
</feature>
<evidence type="ECO:0000259" key="7">
    <source>
        <dbReference type="PROSITE" id="PS51767"/>
    </source>
</evidence>
<dbReference type="FunFam" id="2.40.70.10:FF:000008">
    <property type="entry name" value="Cathepsin D"/>
    <property type="match status" value="1"/>
</dbReference>
<dbReference type="PROSITE" id="PS00141">
    <property type="entry name" value="ASP_PROTEASE"/>
    <property type="match status" value="1"/>
</dbReference>
<dbReference type="PANTHER" id="PTHR47966">
    <property type="entry name" value="BETA-SITE APP-CLEAVING ENZYME, ISOFORM A-RELATED"/>
    <property type="match status" value="1"/>
</dbReference>
<dbReference type="GO" id="GO:0006508">
    <property type="term" value="P:proteolysis"/>
    <property type="evidence" value="ECO:0007669"/>
    <property type="project" value="UniProtKB-KW"/>
</dbReference>
<keyword evidence="4" id="KW-1015">Disulfide bond</keyword>
<evidence type="ECO:0000256" key="5">
    <source>
        <dbReference type="RuleBase" id="RU000454"/>
    </source>
</evidence>
<dbReference type="AlphaFoldDB" id="A0A1Y1UML2"/>
<reference evidence="8 9" key="1">
    <citation type="submission" date="2017-03" db="EMBL/GenBank/DDBJ databases">
        <title>Widespread Adenine N6-methylation of Active Genes in Fungi.</title>
        <authorList>
            <consortium name="DOE Joint Genome Institute"/>
            <person name="Mondo S.J."/>
            <person name="Dannebaum R.O."/>
            <person name="Kuo R.C."/>
            <person name="Louie K.B."/>
            <person name="Bewick A.J."/>
            <person name="Labutti K."/>
            <person name="Haridas S."/>
            <person name="Kuo A."/>
            <person name="Salamov A."/>
            <person name="Ahrendt S.R."/>
            <person name="Lau R."/>
            <person name="Bowen B.P."/>
            <person name="Lipzen A."/>
            <person name="Sullivan W."/>
            <person name="Andreopoulos W.B."/>
            <person name="Clum A."/>
            <person name="Lindquist E."/>
            <person name="Daum C."/>
            <person name="Northen T.R."/>
            <person name="Ramamoorthy G."/>
            <person name="Schmitz R.J."/>
            <person name="Gryganskyi A."/>
            <person name="Culley D."/>
            <person name="Magnuson J."/>
            <person name="James T.Y."/>
            <person name="O'Malley M.A."/>
            <person name="Stajich J.E."/>
            <person name="Spatafora J.W."/>
            <person name="Visel A."/>
            <person name="Grigoriev I.V."/>
        </authorList>
    </citation>
    <scope>NUCLEOTIDE SEQUENCE [LARGE SCALE GENOMIC DNA]</scope>
    <source>
        <strain evidence="8 9">NRRL Y-17943</strain>
    </source>
</reference>
<feature type="active site" evidence="3">
    <location>
        <position position="15"/>
    </location>
</feature>
<dbReference type="Pfam" id="PF00026">
    <property type="entry name" value="Asp"/>
    <property type="match status" value="1"/>
</dbReference>
<dbReference type="InterPro" id="IPR034164">
    <property type="entry name" value="Pepsin-like_dom"/>
</dbReference>
<dbReference type="InterPro" id="IPR001969">
    <property type="entry name" value="Aspartic_peptidase_AS"/>
</dbReference>
<protein>
    <submittedName>
        <fullName evidence="8">Aspartic peptidase domain-containing protein</fullName>
    </submittedName>
</protein>
<feature type="domain" description="Peptidase A1" evidence="7">
    <location>
        <begin position="1"/>
        <end position="322"/>
    </location>
</feature>
<dbReference type="SUPFAM" id="SSF50630">
    <property type="entry name" value="Acid proteases"/>
    <property type="match status" value="1"/>
</dbReference>
<evidence type="ECO:0000313" key="8">
    <source>
        <dbReference type="EMBL" id="ORX39290.1"/>
    </source>
</evidence>
<dbReference type="Proteomes" id="UP000193218">
    <property type="component" value="Unassembled WGS sequence"/>
</dbReference>
<dbReference type="EMBL" id="NBSH01000003">
    <property type="protein sequence ID" value="ORX39290.1"/>
    <property type="molecule type" value="Genomic_DNA"/>
</dbReference>
<sequence>MSCSTPSQDFLLIFDTGSSDMWVATTQCTSQDCQQADLFNPAKSSTFTNENTAFDITYGSGDALGGIGKDTVTIAGFTIDQVFGTVNQTSQGVIDNPISGILGFAWESIAQTGATPFWEELASTGQWSESRMGFFLQRYRGDPYATEVESQGGELTMGGLDSSKYTGNVNYITFPSSEEDYWRIPMQVITVQGSQVSGVTDRMSAIDTGTTLISGSPSDVQAIYAQIPNSEAMSQDSGFEGYYQYPCSTTVNVTLQFGGLAYSMSNADFNLGSFTRDSSMCTGAFFEMDLGQNSPVDWIVGASFLKNVYSVFQYDPPAIGFAQLSGSAQSVSNGTSVSGGSTTGGGTSGSNSTSTNGSGSGSTKNSGSAGRGAIATGFGSAFVAVIASAFVGLL</sequence>
<proteinExistence type="inferred from homology"/>
<name>A0A1Y1UML2_9TREE</name>
<dbReference type="InterPro" id="IPR001461">
    <property type="entry name" value="Aspartic_peptidase_A1"/>
</dbReference>
<evidence type="ECO:0000256" key="3">
    <source>
        <dbReference type="PIRSR" id="PIRSR601461-1"/>
    </source>
</evidence>
<keyword evidence="9" id="KW-1185">Reference proteome</keyword>
<dbReference type="PANTHER" id="PTHR47966:SF6">
    <property type="entry name" value="PEPTIDASE A1 DOMAIN-CONTAINING PROTEIN"/>
    <property type="match status" value="1"/>
</dbReference>
<dbReference type="Gene3D" id="2.40.70.10">
    <property type="entry name" value="Acid Proteases"/>
    <property type="match status" value="2"/>
</dbReference>
<evidence type="ECO:0000256" key="2">
    <source>
        <dbReference type="ARBA" id="ARBA00022750"/>
    </source>
</evidence>
<dbReference type="STRING" id="4999.A0A1Y1UML2"/>
<organism evidence="8 9">
    <name type="scientific">Kockovaella imperatae</name>
    <dbReference type="NCBI Taxonomy" id="4999"/>
    <lineage>
        <taxon>Eukaryota</taxon>
        <taxon>Fungi</taxon>
        <taxon>Dikarya</taxon>
        <taxon>Basidiomycota</taxon>
        <taxon>Agaricomycotina</taxon>
        <taxon>Tremellomycetes</taxon>
        <taxon>Tremellales</taxon>
        <taxon>Cuniculitremaceae</taxon>
        <taxon>Kockovaella</taxon>
    </lineage>
</organism>
<dbReference type="OrthoDB" id="771136at2759"/>
<feature type="compositionally biased region" description="Low complexity" evidence="6">
    <location>
        <begin position="349"/>
        <end position="367"/>
    </location>
</feature>
<comment type="caution">
    <text evidence="8">The sequence shown here is derived from an EMBL/GenBank/DDBJ whole genome shotgun (WGS) entry which is preliminary data.</text>
</comment>
<evidence type="ECO:0000256" key="6">
    <source>
        <dbReference type="SAM" id="MobiDB-lite"/>
    </source>
</evidence>
<feature type="region of interest" description="Disordered" evidence="6">
    <location>
        <begin position="333"/>
        <end position="367"/>
    </location>
</feature>
<dbReference type="PRINTS" id="PR00792">
    <property type="entry name" value="PEPSIN"/>
</dbReference>
<feature type="disulfide bond" evidence="4">
    <location>
        <begin position="28"/>
        <end position="33"/>
    </location>
</feature>
<evidence type="ECO:0000256" key="4">
    <source>
        <dbReference type="PIRSR" id="PIRSR601461-2"/>
    </source>
</evidence>
<comment type="similarity">
    <text evidence="1 5">Belongs to the peptidase A1 family.</text>
</comment>
<dbReference type="InterPro" id="IPR033121">
    <property type="entry name" value="PEPTIDASE_A1"/>
</dbReference>
<dbReference type="GeneID" id="33556938"/>
<dbReference type="RefSeq" id="XP_021873153.1">
    <property type="nucleotide sequence ID" value="XM_022015130.1"/>
</dbReference>
<evidence type="ECO:0000313" key="9">
    <source>
        <dbReference type="Proteomes" id="UP000193218"/>
    </source>
</evidence>
<dbReference type="InterPro" id="IPR021109">
    <property type="entry name" value="Peptidase_aspartic_dom_sf"/>
</dbReference>
<dbReference type="PROSITE" id="PS51767">
    <property type="entry name" value="PEPTIDASE_A1"/>
    <property type="match status" value="1"/>
</dbReference>